<reference evidence="4 5" key="1">
    <citation type="submission" date="2018-03" db="EMBL/GenBank/DDBJ databases">
        <title>Genomic Encyclopedia of Archaeal and Bacterial Type Strains, Phase II (KMG-II): from individual species to whole genera.</title>
        <authorList>
            <person name="Goeker M."/>
        </authorList>
    </citation>
    <scope>NUCLEOTIDE SEQUENCE [LARGE SCALE GENOMIC DNA]</scope>
    <source>
        <strain evidence="4 5">DSM 45348</strain>
    </source>
</reference>
<accession>A0A2T0SET8</accession>
<keyword evidence="5" id="KW-1185">Reference proteome</keyword>
<name>A0A2T0SET8_9ACTN</name>
<dbReference type="PANTHER" id="PTHR43156">
    <property type="entry name" value="STAGE II SPORULATION PROTEIN E-RELATED"/>
    <property type="match status" value="1"/>
</dbReference>
<gene>
    <name evidence="4" type="ORF">CLV70_102122</name>
</gene>
<protein>
    <submittedName>
        <fullName evidence="4">Serine phosphatase RsbU (Regulator of sigma subunit)</fullName>
    </submittedName>
</protein>
<dbReference type="SUPFAM" id="SSF55781">
    <property type="entry name" value="GAF domain-like"/>
    <property type="match status" value="1"/>
</dbReference>
<dbReference type="InterPro" id="IPR029016">
    <property type="entry name" value="GAF-like_dom_sf"/>
</dbReference>
<sequence>MGGPEGIADDVRLLRLQAVTDTALSRLAVADLLDELLERVTDLLDADTAAILLMDAHSRQLVATAAKGLEEEVRAGFRVSVGRGFAGRVAATRRPVVIADVTPDDVVNPILLDKGIRSLLGVPMMADGEVVGVLHIGSLSPRVFTADDVQLMQLVADRASLAGQIRSHKLDQSAALALQRSLLPATLPRIEGVDLAARYVPGHAYGIGGDWYDVFTLPSGWLGVVIGDVSGHGLPSAVVMGRIRSALRAYALVCDDPAEVLTLLDRKVHHFETGVLTTALYAMISPDRETVRLSSAGHLPPILAAPDGPGVVLDIPVGPPLGVGRPSIGRRTATVAFPAGGLFVCYTDGLVEHRGEVIDEGIGRLADAVRHAGADAVCGTIMSRTASELPTDDIALLVVRRPFVECNKSS</sequence>
<dbReference type="SMART" id="SM00331">
    <property type="entry name" value="PP2C_SIG"/>
    <property type="match status" value="1"/>
</dbReference>
<organism evidence="4 5">
    <name type="scientific">Pseudosporangium ferrugineum</name>
    <dbReference type="NCBI Taxonomy" id="439699"/>
    <lineage>
        <taxon>Bacteria</taxon>
        <taxon>Bacillati</taxon>
        <taxon>Actinomycetota</taxon>
        <taxon>Actinomycetes</taxon>
        <taxon>Micromonosporales</taxon>
        <taxon>Micromonosporaceae</taxon>
        <taxon>Pseudosporangium</taxon>
    </lineage>
</organism>
<dbReference type="Gene3D" id="3.30.450.40">
    <property type="match status" value="1"/>
</dbReference>
<evidence type="ECO:0000259" key="3">
    <source>
        <dbReference type="SMART" id="SM00331"/>
    </source>
</evidence>
<dbReference type="Gene3D" id="3.60.40.10">
    <property type="entry name" value="PPM-type phosphatase domain"/>
    <property type="match status" value="1"/>
</dbReference>
<evidence type="ECO:0000256" key="1">
    <source>
        <dbReference type="ARBA" id="ARBA00022801"/>
    </source>
</evidence>
<dbReference type="OrthoDB" id="118142at2"/>
<dbReference type="Pfam" id="PF07228">
    <property type="entry name" value="SpoIIE"/>
    <property type="match status" value="1"/>
</dbReference>
<dbReference type="SMART" id="SM00065">
    <property type="entry name" value="GAF"/>
    <property type="match status" value="1"/>
</dbReference>
<dbReference type="InterPro" id="IPR003018">
    <property type="entry name" value="GAF"/>
</dbReference>
<proteinExistence type="predicted"/>
<dbReference type="Proteomes" id="UP000239209">
    <property type="component" value="Unassembled WGS sequence"/>
</dbReference>
<dbReference type="InterPro" id="IPR036457">
    <property type="entry name" value="PPM-type-like_dom_sf"/>
</dbReference>
<evidence type="ECO:0000313" key="4">
    <source>
        <dbReference type="EMBL" id="PRY31911.1"/>
    </source>
</evidence>
<evidence type="ECO:0000313" key="5">
    <source>
        <dbReference type="Proteomes" id="UP000239209"/>
    </source>
</evidence>
<dbReference type="PANTHER" id="PTHR43156:SF2">
    <property type="entry name" value="STAGE II SPORULATION PROTEIN E"/>
    <property type="match status" value="1"/>
</dbReference>
<dbReference type="InterPro" id="IPR001932">
    <property type="entry name" value="PPM-type_phosphatase-like_dom"/>
</dbReference>
<dbReference type="EMBL" id="PVZG01000002">
    <property type="protein sequence ID" value="PRY31911.1"/>
    <property type="molecule type" value="Genomic_DNA"/>
</dbReference>
<dbReference type="Pfam" id="PF13185">
    <property type="entry name" value="GAF_2"/>
    <property type="match status" value="1"/>
</dbReference>
<comment type="caution">
    <text evidence="4">The sequence shown here is derived from an EMBL/GenBank/DDBJ whole genome shotgun (WGS) entry which is preliminary data.</text>
</comment>
<dbReference type="AlphaFoldDB" id="A0A2T0SET8"/>
<dbReference type="InterPro" id="IPR052016">
    <property type="entry name" value="Bact_Sigma-Reg"/>
</dbReference>
<keyword evidence="1" id="KW-0378">Hydrolase</keyword>
<feature type="domain" description="PPM-type phosphatase" evidence="3">
    <location>
        <begin position="190"/>
        <end position="401"/>
    </location>
</feature>
<dbReference type="GO" id="GO:0016791">
    <property type="term" value="F:phosphatase activity"/>
    <property type="evidence" value="ECO:0007669"/>
    <property type="project" value="TreeGrafter"/>
</dbReference>
<dbReference type="SUPFAM" id="SSF81606">
    <property type="entry name" value="PP2C-like"/>
    <property type="match status" value="1"/>
</dbReference>
<feature type="domain" description="GAF" evidence="2">
    <location>
        <begin position="28"/>
        <end position="175"/>
    </location>
</feature>
<evidence type="ECO:0000259" key="2">
    <source>
        <dbReference type="SMART" id="SM00065"/>
    </source>
</evidence>
<dbReference type="RefSeq" id="WP_106125146.1">
    <property type="nucleotide sequence ID" value="NZ_PVZG01000002.1"/>
</dbReference>